<dbReference type="OrthoDB" id="26491at2759"/>
<evidence type="ECO:0000256" key="1">
    <source>
        <dbReference type="ARBA" id="ARBA00022723"/>
    </source>
</evidence>
<dbReference type="EMBL" id="CACRXK020013143">
    <property type="protein sequence ID" value="CAB4024631.1"/>
    <property type="molecule type" value="Genomic_DNA"/>
</dbReference>
<dbReference type="Pfam" id="PF08797">
    <property type="entry name" value="HIRAN"/>
    <property type="match status" value="1"/>
</dbReference>
<name>A0A7D9L2R2_PARCT</name>
<keyword evidence="6" id="KW-1185">Reference proteome</keyword>
<dbReference type="PANTHER" id="PTHR11081">
    <property type="entry name" value="FLAP ENDONUCLEASE FAMILY MEMBER"/>
    <property type="match status" value="1"/>
</dbReference>
<keyword evidence="5" id="KW-0269">Exonuclease</keyword>
<dbReference type="AlphaFoldDB" id="A0A7D9L2R2"/>
<reference evidence="5" key="1">
    <citation type="submission" date="2020-04" db="EMBL/GenBank/DDBJ databases">
        <authorList>
            <person name="Alioto T."/>
            <person name="Alioto T."/>
            <person name="Gomez Garrido J."/>
        </authorList>
    </citation>
    <scope>NUCLEOTIDE SEQUENCE</scope>
    <source>
        <strain evidence="5">A484AB</strain>
    </source>
</reference>
<dbReference type="InterPro" id="IPR014905">
    <property type="entry name" value="HIRAN"/>
</dbReference>
<dbReference type="Gene3D" id="3.30.70.2330">
    <property type="match status" value="1"/>
</dbReference>
<dbReference type="PANTHER" id="PTHR11081:SF9">
    <property type="entry name" value="FLAP ENDONUCLEASE 1"/>
    <property type="match status" value="1"/>
</dbReference>
<dbReference type="SUPFAM" id="SSF47807">
    <property type="entry name" value="5' to 3' exonuclease, C-terminal subdomain"/>
    <property type="match status" value="1"/>
</dbReference>
<dbReference type="GO" id="GO:0003676">
    <property type="term" value="F:nucleic acid binding"/>
    <property type="evidence" value="ECO:0007669"/>
    <property type="project" value="InterPro"/>
</dbReference>
<keyword evidence="5" id="KW-0540">Nuclease</keyword>
<keyword evidence="2" id="KW-0378">Hydrolase</keyword>
<dbReference type="GO" id="GO:0017108">
    <property type="term" value="F:5'-flap endonuclease activity"/>
    <property type="evidence" value="ECO:0007669"/>
    <property type="project" value="TreeGrafter"/>
</dbReference>
<gene>
    <name evidence="5" type="ORF">PACLA_8A083036</name>
</gene>
<dbReference type="InterPro" id="IPR006084">
    <property type="entry name" value="XPG/Rad2"/>
</dbReference>
<dbReference type="GO" id="GO:0004527">
    <property type="term" value="F:exonuclease activity"/>
    <property type="evidence" value="ECO:0007669"/>
    <property type="project" value="UniProtKB-KW"/>
</dbReference>
<dbReference type="Proteomes" id="UP001152795">
    <property type="component" value="Unassembled WGS sequence"/>
</dbReference>
<evidence type="ECO:0000256" key="2">
    <source>
        <dbReference type="ARBA" id="ARBA00022801"/>
    </source>
</evidence>
<dbReference type="InterPro" id="IPR036279">
    <property type="entry name" value="5-3_exonuclease_C_sf"/>
</dbReference>
<organism evidence="5 6">
    <name type="scientific">Paramuricea clavata</name>
    <name type="common">Red gorgonian</name>
    <name type="synonym">Violescent sea-whip</name>
    <dbReference type="NCBI Taxonomy" id="317549"/>
    <lineage>
        <taxon>Eukaryota</taxon>
        <taxon>Metazoa</taxon>
        <taxon>Cnidaria</taxon>
        <taxon>Anthozoa</taxon>
        <taxon>Octocorallia</taxon>
        <taxon>Malacalcyonacea</taxon>
        <taxon>Plexauridae</taxon>
        <taxon>Paramuricea</taxon>
    </lineage>
</organism>
<dbReference type="Gene3D" id="1.10.150.20">
    <property type="entry name" value="5' to 3' exonuclease, C-terminal subdomain"/>
    <property type="match status" value="1"/>
</dbReference>
<sequence length="379" mass="42599">MNGMFDSIELKEILKHLAMTKDDFLHMCIIAGCNYLPNIKCVGINKARKIVLQEADVMKALLTLKYVPEGYASSSRQAKAVFLHQTVTDVTTFTTIPLAEWDVGEKTESLQKLCGNLLSKEYSLNLAIGNINPEQMDAVLNTFQLSTQNESNGDVNVTVAPNSEPNLSTQNNDCNSPEMQVTITSMGEAWFSWMVPSFPVLSISLRKIKFRCNGEDYNGVVSKDANVKPGQYTCTSHCKINIDNEEYTVLWVVLSFLVCCSLEQDADHSQEETDTDFEGPHTLPFKVMGTCYCSSRQDILEKGYLNLNDYNRHVYAKLEEEPENITDNEAIAVYISVDDCGDEFQKVGYIAKELTQYLKPIFKKNGCFSVQHSLLHNIL</sequence>
<evidence type="ECO:0000313" key="5">
    <source>
        <dbReference type="EMBL" id="CAB4024631.1"/>
    </source>
</evidence>
<evidence type="ECO:0000259" key="4">
    <source>
        <dbReference type="Pfam" id="PF08797"/>
    </source>
</evidence>
<proteinExistence type="predicted"/>
<evidence type="ECO:0000313" key="6">
    <source>
        <dbReference type="Proteomes" id="UP001152795"/>
    </source>
</evidence>
<protein>
    <submittedName>
        <fullName evidence="5">Exonuclease 1</fullName>
    </submittedName>
</protein>
<keyword evidence="1" id="KW-0479">Metal-binding</keyword>
<dbReference type="GO" id="GO:0016818">
    <property type="term" value="F:hydrolase activity, acting on acid anhydrides, in phosphorus-containing anhydrides"/>
    <property type="evidence" value="ECO:0007669"/>
    <property type="project" value="InterPro"/>
</dbReference>
<evidence type="ECO:0000256" key="3">
    <source>
        <dbReference type="ARBA" id="ARBA00022842"/>
    </source>
</evidence>
<accession>A0A7D9L2R2</accession>
<feature type="domain" description="HIRAN" evidence="4">
    <location>
        <begin position="285"/>
        <end position="367"/>
    </location>
</feature>
<comment type="caution">
    <text evidence="5">The sequence shown here is derived from an EMBL/GenBank/DDBJ whole genome shotgun (WGS) entry which is preliminary data.</text>
</comment>
<keyword evidence="3" id="KW-0460">Magnesium</keyword>
<dbReference type="GO" id="GO:0008270">
    <property type="term" value="F:zinc ion binding"/>
    <property type="evidence" value="ECO:0007669"/>
    <property type="project" value="InterPro"/>
</dbReference>